<evidence type="ECO:0000259" key="1">
    <source>
        <dbReference type="Pfam" id="PF02129"/>
    </source>
</evidence>
<protein>
    <recommendedName>
        <fullName evidence="1">Xaa-Pro dipeptidyl-peptidase-like domain-containing protein</fullName>
    </recommendedName>
</protein>
<dbReference type="Gene3D" id="3.40.50.1820">
    <property type="entry name" value="alpha/beta hydrolase"/>
    <property type="match status" value="1"/>
</dbReference>
<dbReference type="InterPro" id="IPR005674">
    <property type="entry name" value="CocE/Ser_esterase"/>
</dbReference>
<dbReference type="GO" id="GO:0016787">
    <property type="term" value="F:hydrolase activity"/>
    <property type="evidence" value="ECO:0007669"/>
    <property type="project" value="InterPro"/>
</dbReference>
<dbReference type="AlphaFoldDB" id="A0A8H7BMZ8"/>
<dbReference type="EMBL" id="JABAYA010000936">
    <property type="protein sequence ID" value="KAF7720390.1"/>
    <property type="molecule type" value="Genomic_DNA"/>
</dbReference>
<comment type="caution">
    <text evidence="2">The sequence shown here is derived from an EMBL/GenBank/DDBJ whole genome shotgun (WGS) entry which is preliminary data.</text>
</comment>
<feature type="non-terminal residue" evidence="2">
    <location>
        <position position="1"/>
    </location>
</feature>
<accession>A0A8H7BMZ8</accession>
<gene>
    <name evidence="2" type="ORF">EC973_009508</name>
</gene>
<reference evidence="2" key="1">
    <citation type="submission" date="2020-01" db="EMBL/GenBank/DDBJ databases">
        <title>Genome Sequencing of Three Apophysomyces-Like Fungal Strains Confirms a Novel Fungal Genus in the Mucoromycota with divergent Burkholderia-like Endosymbiotic Bacteria.</title>
        <authorList>
            <person name="Stajich J.E."/>
            <person name="Macias A.M."/>
            <person name="Carter-House D."/>
            <person name="Lovett B."/>
            <person name="Kasson L.R."/>
            <person name="Berry K."/>
            <person name="Grigoriev I."/>
            <person name="Chang Y."/>
            <person name="Spatafora J."/>
            <person name="Kasson M.T."/>
        </authorList>
    </citation>
    <scope>NUCLEOTIDE SEQUENCE</scope>
    <source>
        <strain evidence="2">NRRL A-21654</strain>
    </source>
</reference>
<dbReference type="PANTHER" id="PTHR43056">
    <property type="entry name" value="PEPTIDASE S9 PROLYL OLIGOPEPTIDASE"/>
    <property type="match status" value="1"/>
</dbReference>
<evidence type="ECO:0000313" key="3">
    <source>
        <dbReference type="Proteomes" id="UP000605846"/>
    </source>
</evidence>
<keyword evidence="3" id="KW-1185">Reference proteome</keyword>
<dbReference type="PANTHER" id="PTHR43056:SF10">
    <property type="entry name" value="COCE_NOND FAMILY, PUTATIVE (AFU_ORTHOLOGUE AFUA_7G00600)-RELATED"/>
    <property type="match status" value="1"/>
</dbReference>
<dbReference type="Proteomes" id="UP000605846">
    <property type="component" value="Unassembled WGS sequence"/>
</dbReference>
<dbReference type="InterPro" id="IPR000383">
    <property type="entry name" value="Xaa-Pro-like_dom"/>
</dbReference>
<feature type="domain" description="Xaa-Pro dipeptidyl-peptidase-like" evidence="1">
    <location>
        <begin position="42"/>
        <end position="206"/>
    </location>
</feature>
<name>A0A8H7BMZ8_9FUNG</name>
<dbReference type="InterPro" id="IPR050585">
    <property type="entry name" value="Xaa-Pro_dipeptidyl-ppase/CocE"/>
</dbReference>
<feature type="non-terminal residue" evidence="2">
    <location>
        <position position="207"/>
    </location>
</feature>
<sequence length="207" mass="22909">YTPYAPGRKILPKGWQKDPERGTLPLPMSLVLERDVSVPLRDGTVIYVDVIVPNHEEEPHLGTSHPVLIAWSPYGKTGDGFFSLDTFPPYRVGVPVSRLSGLEKFESVDPATWCAKGYAVINVNTRGAYDSEGDLVWWGTQEGRDGYDVVEWAAKQPWSTGKVGLMGNSWLAVAQWFIAAEHPPHLSAIAPWEGAADVYRDMLMWGG</sequence>
<proteinExistence type="predicted"/>
<dbReference type="InterPro" id="IPR029058">
    <property type="entry name" value="AB_hydrolase_fold"/>
</dbReference>
<dbReference type="NCBIfam" id="TIGR00976">
    <property type="entry name" value="CocE_NonD"/>
    <property type="match status" value="1"/>
</dbReference>
<dbReference type="SUPFAM" id="SSF53474">
    <property type="entry name" value="alpha/beta-Hydrolases"/>
    <property type="match status" value="1"/>
</dbReference>
<dbReference type="Pfam" id="PF02129">
    <property type="entry name" value="Peptidase_S15"/>
    <property type="match status" value="1"/>
</dbReference>
<evidence type="ECO:0000313" key="2">
    <source>
        <dbReference type="EMBL" id="KAF7720390.1"/>
    </source>
</evidence>
<organism evidence="2 3">
    <name type="scientific">Apophysomyces ossiformis</name>
    <dbReference type="NCBI Taxonomy" id="679940"/>
    <lineage>
        <taxon>Eukaryota</taxon>
        <taxon>Fungi</taxon>
        <taxon>Fungi incertae sedis</taxon>
        <taxon>Mucoromycota</taxon>
        <taxon>Mucoromycotina</taxon>
        <taxon>Mucoromycetes</taxon>
        <taxon>Mucorales</taxon>
        <taxon>Mucorineae</taxon>
        <taxon>Mucoraceae</taxon>
        <taxon>Apophysomyces</taxon>
    </lineage>
</organism>
<dbReference type="OrthoDB" id="2578740at2759"/>